<dbReference type="AlphaFoldDB" id="A0A1G6Q1S9"/>
<accession>A0A1G6Q1S9</accession>
<gene>
    <name evidence="1" type="ORF">SAMN05216174_10518</name>
</gene>
<evidence type="ECO:0000313" key="2">
    <source>
        <dbReference type="Proteomes" id="UP000199501"/>
    </source>
</evidence>
<evidence type="ECO:0008006" key="3">
    <source>
        <dbReference type="Google" id="ProtNLM"/>
    </source>
</evidence>
<dbReference type="Pfam" id="PF12079">
    <property type="entry name" value="DUF3558"/>
    <property type="match status" value="1"/>
</dbReference>
<dbReference type="InterPro" id="IPR024520">
    <property type="entry name" value="DUF3558"/>
</dbReference>
<dbReference type="STRING" id="1271860.SAMN05216174_10518"/>
<proteinExistence type="predicted"/>
<reference evidence="2" key="1">
    <citation type="submission" date="2016-10" db="EMBL/GenBank/DDBJ databases">
        <authorList>
            <person name="Varghese N."/>
            <person name="Submissions S."/>
        </authorList>
    </citation>
    <scope>NUCLEOTIDE SEQUENCE [LARGE SCALE GENOMIC DNA]</scope>
    <source>
        <strain evidence="2">IBRC-M 10403</strain>
    </source>
</reference>
<sequence>MDVSRFVNDPCASLSPQRTQELVGTPTGIRTDDATNVGCEWVNNSPETFNGSGIWVYFYSKVPDGISAAYRANKRGEWAFFEPVSAIEGMPAVTYGKRDGRADGMCTAAVGMSDTMAIGVTTQQSLSKRHRDQACQVTVMVATDVVKTLKAG</sequence>
<name>A0A1G6Q1S9_9PSEU</name>
<protein>
    <recommendedName>
        <fullName evidence="3">DUF3558 domain-containing protein</fullName>
    </recommendedName>
</protein>
<dbReference type="EMBL" id="FMZZ01000005">
    <property type="protein sequence ID" value="SDC85736.1"/>
    <property type="molecule type" value="Genomic_DNA"/>
</dbReference>
<organism evidence="1 2">
    <name type="scientific">Actinokineospora iranica</name>
    <dbReference type="NCBI Taxonomy" id="1271860"/>
    <lineage>
        <taxon>Bacteria</taxon>
        <taxon>Bacillati</taxon>
        <taxon>Actinomycetota</taxon>
        <taxon>Actinomycetes</taxon>
        <taxon>Pseudonocardiales</taxon>
        <taxon>Pseudonocardiaceae</taxon>
        <taxon>Actinokineospora</taxon>
    </lineage>
</organism>
<keyword evidence="2" id="KW-1185">Reference proteome</keyword>
<evidence type="ECO:0000313" key="1">
    <source>
        <dbReference type="EMBL" id="SDC85736.1"/>
    </source>
</evidence>
<dbReference type="Proteomes" id="UP000199501">
    <property type="component" value="Unassembled WGS sequence"/>
</dbReference>